<dbReference type="AlphaFoldDB" id="A0A1G7LS23"/>
<protein>
    <submittedName>
        <fullName evidence="2">Lysozyme inhibitor LprI family protein</fullName>
    </submittedName>
    <submittedName>
        <fullName evidence="3">Uncharacterized conserved protein YecT, DUF1311 family</fullName>
    </submittedName>
</protein>
<dbReference type="Gene3D" id="1.20.1270.180">
    <property type="match status" value="1"/>
</dbReference>
<dbReference type="RefSeq" id="WP_074681528.1">
    <property type="nucleotide sequence ID" value="NZ_CBCSET010000005.1"/>
</dbReference>
<reference evidence="2 5" key="2">
    <citation type="submission" date="2023-11" db="EMBL/GenBank/DDBJ databases">
        <title>MicrobeMod: A computational toolkit for identifying prokaryotic methylation and restriction-modification with nanopore sequencing.</title>
        <authorList>
            <person name="Crits-Christoph A."/>
            <person name="Kang S.C."/>
            <person name="Lee H."/>
            <person name="Ostrov N."/>
        </authorList>
    </citation>
    <scope>NUCLEOTIDE SEQUENCE [LARGE SCALE GENOMIC DNA]</scope>
    <source>
        <strain evidence="2 5">ATCC BAA-571</strain>
    </source>
</reference>
<proteinExistence type="predicted"/>
<feature type="domain" description="Lysozyme inhibitor LprI-like N-terminal" evidence="1">
    <location>
        <begin position="41"/>
        <end position="130"/>
    </location>
</feature>
<dbReference type="Proteomes" id="UP000182413">
    <property type="component" value="Unassembled WGS sequence"/>
</dbReference>
<evidence type="ECO:0000259" key="1">
    <source>
        <dbReference type="Pfam" id="PF07007"/>
    </source>
</evidence>
<gene>
    <name evidence="3" type="ORF">SAMN05216575_108197</name>
    <name evidence="2" type="ORF">SIM71_23435</name>
</gene>
<dbReference type="EMBL" id="FNAE01000008">
    <property type="protein sequence ID" value="SDF52196.1"/>
    <property type="molecule type" value="Genomic_DNA"/>
</dbReference>
<sequence>MKGIAGMAPGVVGWILAMGMAVALAPVHATEDSEDPCQQGSAMAAFMCQGPVWKAAEQELQGTYDRVMASLKQYDPTLAAELRDAQRLWIKLREQDCSLYARNRVQGSPWTGFWESECQAEQARVRTEWLKSFEG</sequence>
<reference evidence="3 4" key="1">
    <citation type="submission" date="2016-10" db="EMBL/GenBank/DDBJ databases">
        <authorList>
            <person name="de Groot N.N."/>
        </authorList>
    </citation>
    <scope>NUCLEOTIDE SEQUENCE [LARGE SCALE GENOMIC DNA]</scope>
    <source>
        <strain evidence="3 4">JCM 10630</strain>
    </source>
</reference>
<organism evidence="3 4">
    <name type="scientific">Ectopseudomonas alcaliphila</name>
    <dbReference type="NCBI Taxonomy" id="101564"/>
    <lineage>
        <taxon>Bacteria</taxon>
        <taxon>Pseudomonadati</taxon>
        <taxon>Pseudomonadota</taxon>
        <taxon>Gammaproteobacteria</taxon>
        <taxon>Pseudomonadales</taxon>
        <taxon>Pseudomonadaceae</taxon>
        <taxon>Ectopseudomonas</taxon>
    </lineage>
</organism>
<keyword evidence="5" id="KW-1185">Reference proteome</keyword>
<dbReference type="OrthoDB" id="7340239at2"/>
<evidence type="ECO:0000313" key="5">
    <source>
        <dbReference type="Proteomes" id="UP001278050"/>
    </source>
</evidence>
<evidence type="ECO:0000313" key="4">
    <source>
        <dbReference type="Proteomes" id="UP000182413"/>
    </source>
</evidence>
<dbReference type="InterPro" id="IPR009739">
    <property type="entry name" value="LprI-like_N"/>
</dbReference>
<dbReference type="Proteomes" id="UP001278050">
    <property type="component" value="Unassembled WGS sequence"/>
</dbReference>
<evidence type="ECO:0000313" key="3">
    <source>
        <dbReference type="EMBL" id="SDF52196.1"/>
    </source>
</evidence>
<accession>A0A1G7LS23</accession>
<name>A0A1G7LS23_9GAMM</name>
<dbReference type="EMBL" id="JAWXXP010000001">
    <property type="protein sequence ID" value="MDX5995030.1"/>
    <property type="molecule type" value="Genomic_DNA"/>
</dbReference>
<evidence type="ECO:0000313" key="2">
    <source>
        <dbReference type="EMBL" id="MDX5995030.1"/>
    </source>
</evidence>
<dbReference type="Pfam" id="PF07007">
    <property type="entry name" value="LprI"/>
    <property type="match status" value="1"/>
</dbReference>